<reference evidence="1 2" key="1">
    <citation type="submission" date="2015-12" db="EMBL/GenBank/DDBJ databases">
        <title>Dictyostelia acquired genes for synthesis and detection of signals that induce cell-type specialization by lateral gene transfer from prokaryotes.</title>
        <authorList>
            <person name="Gloeckner G."/>
            <person name="Schaap P."/>
        </authorList>
    </citation>
    <scope>NUCLEOTIDE SEQUENCE [LARGE SCALE GENOMIC DNA]</scope>
    <source>
        <strain evidence="1 2">TK</strain>
    </source>
</reference>
<proteinExistence type="predicted"/>
<dbReference type="SUPFAM" id="SSF56784">
    <property type="entry name" value="HAD-like"/>
    <property type="match status" value="1"/>
</dbReference>
<evidence type="ECO:0008006" key="3">
    <source>
        <dbReference type="Google" id="ProtNLM"/>
    </source>
</evidence>
<evidence type="ECO:0000313" key="1">
    <source>
        <dbReference type="EMBL" id="KYQ92082.1"/>
    </source>
</evidence>
<dbReference type="EMBL" id="LODT01000031">
    <property type="protein sequence ID" value="KYQ92082.1"/>
    <property type="molecule type" value="Genomic_DNA"/>
</dbReference>
<name>A0A151ZDP4_TIELA</name>
<organism evidence="1 2">
    <name type="scientific">Tieghemostelium lacteum</name>
    <name type="common">Slime mold</name>
    <name type="synonym">Dictyostelium lacteum</name>
    <dbReference type="NCBI Taxonomy" id="361077"/>
    <lineage>
        <taxon>Eukaryota</taxon>
        <taxon>Amoebozoa</taxon>
        <taxon>Evosea</taxon>
        <taxon>Eumycetozoa</taxon>
        <taxon>Dictyostelia</taxon>
        <taxon>Dictyosteliales</taxon>
        <taxon>Raperosteliaceae</taxon>
        <taxon>Tieghemostelium</taxon>
    </lineage>
</organism>
<accession>A0A151ZDP4</accession>
<dbReference type="PANTHER" id="PTHR43611">
    <property type="entry name" value="ALPHA-D-GLUCOSE 1-PHOSPHATE PHOSPHATASE"/>
    <property type="match status" value="1"/>
</dbReference>
<evidence type="ECO:0000313" key="2">
    <source>
        <dbReference type="Proteomes" id="UP000076078"/>
    </source>
</evidence>
<sequence length="226" mass="26192">MGKKVIIFDCGGVIASDMKYQFLLSLTPEDKKEECKQLANKCWGKIRIDKNYTVRDFFTEVVDGVKLYDLVDKSVYKTKDELLEALDAETKKEFDIYEDTIKVMSAIPQISPYKVAILSNHGKEWFEYIYTRSKALQVTVPKEWIILSCDVALAKPDPNIFKLTYERVNSLFKGKLESPSDCLFIDDKLANCQSASEYGFQVLNFNHNTQPLEILKNELNRWYRLP</sequence>
<dbReference type="Gene3D" id="3.40.50.1000">
    <property type="entry name" value="HAD superfamily/HAD-like"/>
    <property type="match status" value="1"/>
</dbReference>
<gene>
    <name evidence="1" type="ORF">DLAC_06919</name>
</gene>
<dbReference type="OrthoDB" id="408373at2759"/>
<dbReference type="InParanoid" id="A0A151ZDP4"/>
<keyword evidence="2" id="KW-1185">Reference proteome</keyword>
<dbReference type="InterPro" id="IPR023214">
    <property type="entry name" value="HAD_sf"/>
</dbReference>
<dbReference type="SFLD" id="SFLDG01129">
    <property type="entry name" value="C1.5:_HAD__Beta-PGM__Phosphata"/>
    <property type="match status" value="1"/>
</dbReference>
<comment type="caution">
    <text evidence="1">The sequence shown here is derived from an EMBL/GenBank/DDBJ whole genome shotgun (WGS) entry which is preliminary data.</text>
</comment>
<dbReference type="PANTHER" id="PTHR43611:SF3">
    <property type="entry name" value="FLAVIN MONONUCLEOTIDE HYDROLASE 1, CHLOROPLATIC"/>
    <property type="match status" value="1"/>
</dbReference>
<dbReference type="InterPro" id="IPR036412">
    <property type="entry name" value="HAD-like_sf"/>
</dbReference>
<dbReference type="Proteomes" id="UP000076078">
    <property type="component" value="Unassembled WGS sequence"/>
</dbReference>
<dbReference type="AlphaFoldDB" id="A0A151ZDP4"/>
<dbReference type="OMA" id="CKYESTH"/>
<protein>
    <recommendedName>
        <fullName evidence="3">HAD family phosphatase</fullName>
    </recommendedName>
</protein>
<dbReference type="Pfam" id="PF00702">
    <property type="entry name" value="Hydrolase"/>
    <property type="match status" value="1"/>
</dbReference>
<dbReference type="STRING" id="361077.A0A151ZDP4"/>
<dbReference type="SFLD" id="SFLDS00003">
    <property type="entry name" value="Haloacid_Dehalogenase"/>
    <property type="match status" value="1"/>
</dbReference>